<organism evidence="4 5">
    <name type="scientific">Breznakibacter xylanolyticus</name>
    <dbReference type="NCBI Taxonomy" id="990"/>
    <lineage>
        <taxon>Bacteria</taxon>
        <taxon>Pseudomonadati</taxon>
        <taxon>Bacteroidota</taxon>
        <taxon>Bacteroidia</taxon>
        <taxon>Marinilabiliales</taxon>
        <taxon>Marinilabiliaceae</taxon>
        <taxon>Breznakibacter</taxon>
    </lineage>
</organism>
<evidence type="ECO:0000313" key="4">
    <source>
        <dbReference type="EMBL" id="PZX19271.1"/>
    </source>
</evidence>
<evidence type="ECO:0000313" key="5">
    <source>
        <dbReference type="Proteomes" id="UP000249239"/>
    </source>
</evidence>
<dbReference type="EMBL" id="QKZK01000005">
    <property type="protein sequence ID" value="PZX19271.1"/>
    <property type="molecule type" value="Genomic_DNA"/>
</dbReference>
<evidence type="ECO:0000256" key="2">
    <source>
        <dbReference type="RuleBase" id="RU003616"/>
    </source>
</evidence>
<evidence type="ECO:0000256" key="1">
    <source>
        <dbReference type="PROSITE-ProRule" id="PRU00285"/>
    </source>
</evidence>
<dbReference type="CDD" id="cd06464">
    <property type="entry name" value="ACD_sHsps-like"/>
    <property type="match status" value="1"/>
</dbReference>
<dbReference type="AlphaFoldDB" id="A0A2W7NFV0"/>
<reference evidence="4 5" key="1">
    <citation type="submission" date="2018-06" db="EMBL/GenBank/DDBJ databases">
        <title>Genomic Encyclopedia of Archaeal and Bacterial Type Strains, Phase II (KMG-II): from individual species to whole genera.</title>
        <authorList>
            <person name="Goeker M."/>
        </authorList>
    </citation>
    <scope>NUCLEOTIDE SEQUENCE [LARGE SCALE GENOMIC DNA]</scope>
    <source>
        <strain evidence="4 5">DSM 6779</strain>
    </source>
</reference>
<dbReference type="InterPro" id="IPR031107">
    <property type="entry name" value="Small_HSP"/>
</dbReference>
<dbReference type="SUPFAM" id="SSF49764">
    <property type="entry name" value="HSP20-like chaperones"/>
    <property type="match status" value="1"/>
</dbReference>
<accession>A0A2W7NFV0</accession>
<keyword evidence="5" id="KW-1185">Reference proteome</keyword>
<dbReference type="PANTHER" id="PTHR11527">
    <property type="entry name" value="HEAT-SHOCK PROTEIN 20 FAMILY MEMBER"/>
    <property type="match status" value="1"/>
</dbReference>
<comment type="caution">
    <text evidence="4">The sequence shown here is derived from an EMBL/GenBank/DDBJ whole genome shotgun (WGS) entry which is preliminary data.</text>
</comment>
<dbReference type="Pfam" id="PF00011">
    <property type="entry name" value="HSP20"/>
    <property type="match status" value="1"/>
</dbReference>
<gene>
    <name evidence="4" type="ORF">LX69_00940</name>
</gene>
<dbReference type="Proteomes" id="UP000249239">
    <property type="component" value="Unassembled WGS sequence"/>
</dbReference>
<name>A0A2W7NFV0_9BACT</name>
<dbReference type="PROSITE" id="PS01031">
    <property type="entry name" value="SHSP"/>
    <property type="match status" value="1"/>
</dbReference>
<evidence type="ECO:0000259" key="3">
    <source>
        <dbReference type="PROSITE" id="PS01031"/>
    </source>
</evidence>
<dbReference type="InterPro" id="IPR008978">
    <property type="entry name" value="HSP20-like_chaperone"/>
</dbReference>
<comment type="similarity">
    <text evidence="1 2">Belongs to the small heat shock protein (HSP20) family.</text>
</comment>
<dbReference type="Gene3D" id="2.60.40.790">
    <property type="match status" value="1"/>
</dbReference>
<feature type="domain" description="SHSP" evidence="3">
    <location>
        <begin position="17"/>
        <end position="130"/>
    </location>
</feature>
<sequence>MPDLFNIMNNAFDRSPLLNCHSIPASNIYEDENGFTIEMAVPGFKKENFKIEVDNHRLTISAEAAQPEGDTRKVHRREFQAQSFSKTFTLSEKTVDESKIDASYENGVLTLMIAKREEAKPQPARMIAIS</sequence>
<proteinExistence type="inferred from homology"/>
<protein>
    <submittedName>
        <fullName evidence="4">HSP20 family protein</fullName>
    </submittedName>
</protein>
<dbReference type="InterPro" id="IPR002068">
    <property type="entry name" value="A-crystallin/Hsp20_dom"/>
</dbReference>